<evidence type="ECO:0000313" key="1">
    <source>
        <dbReference type="EMBL" id="KAJ6256380.1"/>
    </source>
</evidence>
<dbReference type="Proteomes" id="UP001221413">
    <property type="component" value="Unassembled WGS sequence"/>
</dbReference>
<dbReference type="EMBL" id="JAQGDS010000013">
    <property type="protein sequence ID" value="KAJ6256380.1"/>
    <property type="molecule type" value="Genomic_DNA"/>
</dbReference>
<name>A0AAD6IRT4_DREDA</name>
<protein>
    <submittedName>
        <fullName evidence="1">Uncharacterized protein</fullName>
    </submittedName>
</protein>
<keyword evidence="2" id="KW-1185">Reference proteome</keyword>
<proteinExistence type="predicted"/>
<comment type="caution">
    <text evidence="1">The sequence shown here is derived from an EMBL/GenBank/DDBJ whole genome shotgun (WGS) entry which is preliminary data.</text>
</comment>
<sequence>MAISDPKKGLLMSQGYFVCAYAYGYPYVPPRAKSTLRRNLRNSGTRLYDDGSTWIRRTTNALQQSKKRHPICQRAAEFHGALTNWRSAFDFRKSNADLTLSRLTCSVHNYKGLARMLQ</sequence>
<gene>
    <name evidence="1" type="ORF">Dda_8880</name>
</gene>
<reference evidence="1" key="1">
    <citation type="submission" date="2023-01" db="EMBL/GenBank/DDBJ databases">
        <title>The chitinases involved in constricting ring structure development in the nematode-trapping fungus Drechslerella dactyloides.</title>
        <authorList>
            <person name="Wang R."/>
            <person name="Zhang L."/>
            <person name="Tang P."/>
            <person name="Li S."/>
            <person name="Liang L."/>
        </authorList>
    </citation>
    <scope>NUCLEOTIDE SEQUENCE</scope>
    <source>
        <strain evidence="1">YMF1.00031</strain>
    </source>
</reference>
<accession>A0AAD6IRT4</accession>
<dbReference type="AlphaFoldDB" id="A0AAD6IRT4"/>
<organism evidence="1 2">
    <name type="scientific">Drechslerella dactyloides</name>
    <name type="common">Nematode-trapping fungus</name>
    <name type="synonym">Arthrobotrys dactyloides</name>
    <dbReference type="NCBI Taxonomy" id="74499"/>
    <lineage>
        <taxon>Eukaryota</taxon>
        <taxon>Fungi</taxon>
        <taxon>Dikarya</taxon>
        <taxon>Ascomycota</taxon>
        <taxon>Pezizomycotina</taxon>
        <taxon>Orbiliomycetes</taxon>
        <taxon>Orbiliales</taxon>
        <taxon>Orbiliaceae</taxon>
        <taxon>Drechslerella</taxon>
    </lineage>
</organism>
<evidence type="ECO:0000313" key="2">
    <source>
        <dbReference type="Proteomes" id="UP001221413"/>
    </source>
</evidence>